<comment type="caution">
    <text evidence="2">The sequence shown here is derived from an EMBL/GenBank/DDBJ whole genome shotgun (WGS) entry which is preliminary data.</text>
</comment>
<dbReference type="EMBL" id="MLJW01000071">
    <property type="protein sequence ID" value="OIR02884.1"/>
    <property type="molecule type" value="Genomic_DNA"/>
</dbReference>
<feature type="transmembrane region" description="Helical" evidence="1">
    <location>
        <begin position="20"/>
        <end position="41"/>
    </location>
</feature>
<dbReference type="Pfam" id="PF16137">
    <property type="entry name" value="DUF4845"/>
    <property type="match status" value="1"/>
</dbReference>
<dbReference type="AlphaFoldDB" id="A0A1J5SMI9"/>
<accession>A0A1J5SMI9</accession>
<reference evidence="2" key="1">
    <citation type="submission" date="2016-10" db="EMBL/GenBank/DDBJ databases">
        <title>Sequence of Gallionella enrichment culture.</title>
        <authorList>
            <person name="Poehlein A."/>
            <person name="Muehling M."/>
            <person name="Daniel R."/>
        </authorList>
    </citation>
    <scope>NUCLEOTIDE SEQUENCE</scope>
</reference>
<evidence type="ECO:0000256" key="1">
    <source>
        <dbReference type="SAM" id="Phobius"/>
    </source>
</evidence>
<name>A0A1J5SMI9_9ZZZZ</name>
<dbReference type="InterPro" id="IPR032314">
    <property type="entry name" value="DUF4845"/>
</dbReference>
<organism evidence="2">
    <name type="scientific">mine drainage metagenome</name>
    <dbReference type="NCBI Taxonomy" id="410659"/>
    <lineage>
        <taxon>unclassified sequences</taxon>
        <taxon>metagenomes</taxon>
        <taxon>ecological metagenomes</taxon>
    </lineage>
</organism>
<keyword evidence="1" id="KW-1133">Transmembrane helix</keyword>
<evidence type="ECO:0008006" key="3">
    <source>
        <dbReference type="Google" id="ProtNLM"/>
    </source>
</evidence>
<evidence type="ECO:0000313" key="2">
    <source>
        <dbReference type="EMBL" id="OIR02884.1"/>
    </source>
</evidence>
<gene>
    <name evidence="2" type="ORF">GALL_150920</name>
</gene>
<protein>
    <recommendedName>
        <fullName evidence="3">DUF4845 domain-containing protein</fullName>
    </recommendedName>
</protein>
<keyword evidence="1" id="KW-0472">Membrane</keyword>
<proteinExistence type="predicted"/>
<sequence>MAQHAMQQLNQTKKQGGATLIGMVIVAAALIFAAIVVMKMVPSYIEYFSVKKVLQAMGRESLSNMSKKEIMDSFDKRSSTAYVDVITGKDLIIEKNDAGETVVSAQYQVVKPIVANVSVLLDFNASSDEK</sequence>
<keyword evidence="1" id="KW-0812">Transmembrane</keyword>